<evidence type="ECO:0000259" key="2">
    <source>
        <dbReference type="SMART" id="SM00065"/>
    </source>
</evidence>
<dbReference type="Pfam" id="PF13185">
    <property type="entry name" value="GAF_2"/>
    <property type="match status" value="1"/>
</dbReference>
<dbReference type="Pfam" id="PF07228">
    <property type="entry name" value="SpoIIE"/>
    <property type="match status" value="1"/>
</dbReference>
<name>A0A3E0H789_9PSEU</name>
<dbReference type="InterPro" id="IPR003594">
    <property type="entry name" value="HATPase_dom"/>
</dbReference>
<evidence type="ECO:0000259" key="3">
    <source>
        <dbReference type="SMART" id="SM00331"/>
    </source>
</evidence>
<dbReference type="RefSeq" id="WP_170217896.1">
    <property type="nucleotide sequence ID" value="NZ_CP144375.1"/>
</dbReference>
<keyword evidence="1" id="KW-0378">Hydrolase</keyword>
<dbReference type="EMBL" id="QUNO01000013">
    <property type="protein sequence ID" value="REH39305.1"/>
    <property type="molecule type" value="Genomic_DNA"/>
</dbReference>
<dbReference type="Proteomes" id="UP000256269">
    <property type="component" value="Unassembled WGS sequence"/>
</dbReference>
<evidence type="ECO:0000256" key="1">
    <source>
        <dbReference type="ARBA" id="ARBA00022801"/>
    </source>
</evidence>
<gene>
    <name evidence="4" type="ORF">BCF44_113160</name>
</gene>
<dbReference type="InterPro" id="IPR036890">
    <property type="entry name" value="HATPase_C_sf"/>
</dbReference>
<dbReference type="Gene3D" id="3.30.450.40">
    <property type="match status" value="1"/>
</dbReference>
<dbReference type="InterPro" id="IPR052016">
    <property type="entry name" value="Bact_Sigma-Reg"/>
</dbReference>
<evidence type="ECO:0000313" key="5">
    <source>
        <dbReference type="Proteomes" id="UP000256269"/>
    </source>
</evidence>
<protein>
    <submittedName>
        <fullName evidence="4">GAF domain-containing protein</fullName>
    </submittedName>
</protein>
<dbReference type="SUPFAM" id="SSF55781">
    <property type="entry name" value="GAF domain-like"/>
    <property type="match status" value="1"/>
</dbReference>
<dbReference type="PANTHER" id="PTHR43156:SF2">
    <property type="entry name" value="STAGE II SPORULATION PROTEIN E"/>
    <property type="match status" value="1"/>
</dbReference>
<dbReference type="InterPro" id="IPR029016">
    <property type="entry name" value="GAF-like_dom_sf"/>
</dbReference>
<feature type="domain" description="GAF" evidence="2">
    <location>
        <begin position="153"/>
        <end position="297"/>
    </location>
</feature>
<dbReference type="SUPFAM" id="SSF55874">
    <property type="entry name" value="ATPase domain of HSP90 chaperone/DNA topoisomerase II/histidine kinase"/>
    <property type="match status" value="1"/>
</dbReference>
<dbReference type="SMART" id="SM00065">
    <property type="entry name" value="GAF"/>
    <property type="match status" value="1"/>
</dbReference>
<accession>A0A3E0H789</accession>
<dbReference type="GO" id="GO:0016791">
    <property type="term" value="F:phosphatase activity"/>
    <property type="evidence" value="ECO:0007669"/>
    <property type="project" value="TreeGrafter"/>
</dbReference>
<evidence type="ECO:0000313" key="4">
    <source>
        <dbReference type="EMBL" id="REH39305.1"/>
    </source>
</evidence>
<dbReference type="InterPro" id="IPR001932">
    <property type="entry name" value="PPM-type_phosphatase-like_dom"/>
</dbReference>
<keyword evidence="5" id="KW-1185">Reference proteome</keyword>
<dbReference type="Gene3D" id="3.60.40.10">
    <property type="entry name" value="PPM-type phosphatase domain"/>
    <property type="match status" value="1"/>
</dbReference>
<dbReference type="AlphaFoldDB" id="A0A3E0H789"/>
<dbReference type="Gene3D" id="3.30.565.10">
    <property type="entry name" value="Histidine kinase-like ATPase, C-terminal domain"/>
    <property type="match status" value="1"/>
</dbReference>
<dbReference type="InterPro" id="IPR036457">
    <property type="entry name" value="PPM-type-like_dom_sf"/>
</dbReference>
<dbReference type="InterPro" id="IPR003018">
    <property type="entry name" value="GAF"/>
</dbReference>
<feature type="domain" description="PPM-type phosphatase" evidence="3">
    <location>
        <begin position="314"/>
        <end position="526"/>
    </location>
</feature>
<proteinExistence type="predicted"/>
<dbReference type="CDD" id="cd16936">
    <property type="entry name" value="HATPase_RsbW-like"/>
    <property type="match status" value="1"/>
</dbReference>
<dbReference type="SUPFAM" id="SSF81606">
    <property type="entry name" value="PP2C-like"/>
    <property type="match status" value="1"/>
</dbReference>
<sequence>MSGLEPPLRWHGLAKAEQLSGIRKSIEAWTERAGLSTDLSQMVGLAVYEAMANVVEHAYRDDGIGNLDVELYHDGEAVVAVVADEGHWHVSTPEEQQHRGRGLALIERLAAQVTVLPSPTGTRVRMRWPASAPPDTRLRFLDAVTDAALSRMGAEAVQRDLLTRIHDLLRVDTVTVLLYDRSGEHLVAGPAVGVEQHVSRPVRIEVGAGLAGRVALNQKTTVADRVDAASVETPLWENGITALVAVPMVAAGTFVGVLRVGAGGDRTFDDEDLHLLQVAADRLALAVQAHTTNAESSATTALQRSLLPSRLPAVAGLDFAGRYAPGADLGVGGDWYDVFELSGGRIGIVIGDVAGHGFPAAVVMGRLRSALRAYALDNDAPEIVLDKLDRKASHFEAGVMATVAYAVVEPTAGRLTLCLAGHLRPVLAVPGRPSQFVDAVVDPPIGFALRGRQRRSTVIEVAPGATVCFYTDGLVERRGRPIDAGLDELLRAVAAVPSETVCTELMAEFVEGQSTADDVALLVVHRTESA</sequence>
<organism evidence="4 5">
    <name type="scientific">Kutzneria buriramensis</name>
    <dbReference type="NCBI Taxonomy" id="1045776"/>
    <lineage>
        <taxon>Bacteria</taxon>
        <taxon>Bacillati</taxon>
        <taxon>Actinomycetota</taxon>
        <taxon>Actinomycetes</taxon>
        <taxon>Pseudonocardiales</taxon>
        <taxon>Pseudonocardiaceae</taxon>
        <taxon>Kutzneria</taxon>
    </lineage>
</organism>
<dbReference type="SMART" id="SM00331">
    <property type="entry name" value="PP2C_SIG"/>
    <property type="match status" value="1"/>
</dbReference>
<dbReference type="PANTHER" id="PTHR43156">
    <property type="entry name" value="STAGE II SPORULATION PROTEIN E-RELATED"/>
    <property type="match status" value="1"/>
</dbReference>
<dbReference type="Pfam" id="PF13581">
    <property type="entry name" value="HATPase_c_2"/>
    <property type="match status" value="1"/>
</dbReference>
<reference evidence="4 5" key="1">
    <citation type="submission" date="2018-08" db="EMBL/GenBank/DDBJ databases">
        <title>Genomic Encyclopedia of Archaeal and Bacterial Type Strains, Phase II (KMG-II): from individual species to whole genera.</title>
        <authorList>
            <person name="Goeker M."/>
        </authorList>
    </citation>
    <scope>NUCLEOTIDE SEQUENCE [LARGE SCALE GENOMIC DNA]</scope>
    <source>
        <strain evidence="4 5">DSM 45791</strain>
    </source>
</reference>
<comment type="caution">
    <text evidence="4">The sequence shown here is derived from an EMBL/GenBank/DDBJ whole genome shotgun (WGS) entry which is preliminary data.</text>
</comment>